<gene>
    <name evidence="5" type="ORF">QTG54_007668</name>
    <name evidence="4" type="ORF">QTG54_016197</name>
    <name evidence="3" type="ORF">SMAR0319_LOCUS432</name>
</gene>
<evidence type="ECO:0000313" key="3">
    <source>
        <dbReference type="EMBL" id="CAD8733283.1"/>
    </source>
</evidence>
<sequence>MKLSAAIILAAVSSAAAFAPAVQGPQSTALNAQMDRKAFIAAAGASIFAAAPMAANAGSMAQELVKDPTEVWETGAPSAAARAARNARAGKARNQMNSSFPPIKRLTLERKSPVTRLDTNAPSFGAYKKTYPGLFPKE</sequence>
<proteinExistence type="predicted"/>
<evidence type="ECO:0008006" key="7">
    <source>
        <dbReference type="Google" id="ProtNLM"/>
    </source>
</evidence>
<dbReference type="Proteomes" id="UP001224775">
    <property type="component" value="Unassembled WGS sequence"/>
</dbReference>
<feature type="chain" id="PRO_5042404964" description="PS II complex 12 kDa extrinsic protein" evidence="2">
    <location>
        <begin position="18"/>
        <end position="138"/>
    </location>
</feature>
<dbReference type="EMBL" id="JATAAI010000012">
    <property type="protein sequence ID" value="KAK1742095.1"/>
    <property type="molecule type" value="Genomic_DNA"/>
</dbReference>
<evidence type="ECO:0000313" key="5">
    <source>
        <dbReference type="EMBL" id="KAK1742095.1"/>
    </source>
</evidence>
<keyword evidence="2" id="KW-0732">Signal</keyword>
<dbReference type="EMBL" id="JATAAI010000054">
    <property type="protein sequence ID" value="KAK1733059.1"/>
    <property type="molecule type" value="Genomic_DNA"/>
</dbReference>
<evidence type="ECO:0000256" key="1">
    <source>
        <dbReference type="SAM" id="MobiDB-lite"/>
    </source>
</evidence>
<keyword evidence="6" id="KW-1185">Reference proteome</keyword>
<accession>A0A6U3WEU7</accession>
<reference evidence="4" key="2">
    <citation type="submission" date="2023-06" db="EMBL/GenBank/DDBJ databases">
        <title>Survivors Of The Sea: Transcriptome response of Skeletonema marinoi to long-term dormancy.</title>
        <authorList>
            <person name="Pinder M.I.M."/>
            <person name="Kourtchenko O."/>
            <person name="Robertson E.K."/>
            <person name="Larsson T."/>
            <person name="Maumus F."/>
            <person name="Osuna-Cruz C.M."/>
            <person name="Vancaester E."/>
            <person name="Stenow R."/>
            <person name="Vandepoele K."/>
            <person name="Ploug H."/>
            <person name="Bruchert V."/>
            <person name="Godhe A."/>
            <person name="Topel M."/>
        </authorList>
    </citation>
    <scope>NUCLEOTIDE SEQUENCE</scope>
    <source>
        <strain evidence="4">R05AC</strain>
    </source>
</reference>
<dbReference type="AlphaFoldDB" id="A0A6U3WEU7"/>
<name>A0A6U3WEU7_9STRA</name>
<feature type="region of interest" description="Disordered" evidence="1">
    <location>
        <begin position="76"/>
        <end position="120"/>
    </location>
</feature>
<organism evidence="3">
    <name type="scientific">Skeletonema marinoi</name>
    <dbReference type="NCBI Taxonomy" id="267567"/>
    <lineage>
        <taxon>Eukaryota</taxon>
        <taxon>Sar</taxon>
        <taxon>Stramenopiles</taxon>
        <taxon>Ochrophyta</taxon>
        <taxon>Bacillariophyta</taxon>
        <taxon>Coscinodiscophyceae</taxon>
        <taxon>Thalassiosirophycidae</taxon>
        <taxon>Thalassiosirales</taxon>
        <taxon>Skeletonemataceae</taxon>
        <taxon>Skeletonema</taxon>
        <taxon>Skeletonema marinoi-dohrnii complex</taxon>
    </lineage>
</organism>
<feature type="compositionally biased region" description="Low complexity" evidence="1">
    <location>
        <begin position="76"/>
        <end position="93"/>
    </location>
</feature>
<reference evidence="3" key="1">
    <citation type="submission" date="2021-01" db="EMBL/GenBank/DDBJ databases">
        <authorList>
            <person name="Corre E."/>
            <person name="Pelletier E."/>
            <person name="Niang G."/>
            <person name="Scheremetjew M."/>
            <person name="Finn R."/>
            <person name="Kale V."/>
            <person name="Holt S."/>
            <person name="Cochrane G."/>
            <person name="Meng A."/>
            <person name="Brown T."/>
            <person name="Cohen L."/>
        </authorList>
    </citation>
    <scope>NUCLEOTIDE SEQUENCE</scope>
    <source>
        <strain evidence="3">SM1012Hels-07</strain>
    </source>
</reference>
<evidence type="ECO:0000313" key="4">
    <source>
        <dbReference type="EMBL" id="KAK1733059.1"/>
    </source>
</evidence>
<protein>
    <recommendedName>
        <fullName evidence="7">PS II complex 12 kDa extrinsic protein</fullName>
    </recommendedName>
</protein>
<feature type="signal peptide" evidence="2">
    <location>
        <begin position="1"/>
        <end position="17"/>
    </location>
</feature>
<dbReference type="EMBL" id="HBFJ01000587">
    <property type="protein sequence ID" value="CAD8733283.1"/>
    <property type="molecule type" value="Transcribed_RNA"/>
</dbReference>
<evidence type="ECO:0000256" key="2">
    <source>
        <dbReference type="SAM" id="SignalP"/>
    </source>
</evidence>
<evidence type="ECO:0000313" key="6">
    <source>
        <dbReference type="Proteomes" id="UP001224775"/>
    </source>
</evidence>